<dbReference type="GeneID" id="95578082"/>
<dbReference type="InterPro" id="IPR036188">
    <property type="entry name" value="FAD/NAD-bd_sf"/>
</dbReference>
<proteinExistence type="predicted"/>
<keyword evidence="3" id="KW-1185">Reference proteome</keyword>
<dbReference type="EMBL" id="CP102514">
    <property type="protein sequence ID" value="UUY51385.1"/>
    <property type="molecule type" value="Genomic_DNA"/>
</dbReference>
<protein>
    <recommendedName>
        <fullName evidence="4">Dehydrogenase (Flavoprotein)</fullName>
    </recommendedName>
</protein>
<sequence length="355" mass="36446">MTLVEIAGSGLAELTCARLLAARGHRVRLAPPQPPRPPAQPTGAAGAGAGARPLLLTGPTLELVAQLWGDGLLDGGWPLTHRHARWGAEPSPARFPQPGRAVDGSVLAARMRERLGAGDLSGEPPSWTVTAAHGERAAHEQTGRRRLLAGTAPVRRPRDQDTARLDCTGLGWLHLTPLGQDACLVQAMVPGPAADPAGLLARLLAESALGSRLRRPPRTAVALAAAPRVRLAPAVPPVAGRGGLLVVGAGALRQDPISGTGTAQALRTAILAAAVIDAAAAGTSARALCAHYANRLRAAFHDHLATCLRLYPTAFGSGAWRDEIDAMRRALRGGAAGGRGHPGPPPRPGAHGAGR</sequence>
<dbReference type="Proteomes" id="UP001057738">
    <property type="component" value="Chromosome"/>
</dbReference>
<evidence type="ECO:0008006" key="4">
    <source>
        <dbReference type="Google" id="ProtNLM"/>
    </source>
</evidence>
<evidence type="ECO:0000256" key="1">
    <source>
        <dbReference type="SAM" id="MobiDB-lite"/>
    </source>
</evidence>
<feature type="compositionally biased region" description="Pro residues" evidence="1">
    <location>
        <begin position="31"/>
        <end position="40"/>
    </location>
</feature>
<evidence type="ECO:0000313" key="3">
    <source>
        <dbReference type="Proteomes" id="UP001057738"/>
    </source>
</evidence>
<name>A0ABY5Q5B1_9ACTN</name>
<dbReference type="RefSeq" id="WP_257857462.1">
    <property type="nucleotide sequence ID" value="NZ_CP102514.1"/>
</dbReference>
<dbReference type="SUPFAM" id="SSF51905">
    <property type="entry name" value="FAD/NAD(P)-binding domain"/>
    <property type="match status" value="1"/>
</dbReference>
<dbReference type="Gene3D" id="3.30.9.100">
    <property type="match status" value="1"/>
</dbReference>
<gene>
    <name evidence="2" type="ORF">NRK68_31630</name>
</gene>
<reference evidence="2" key="1">
    <citation type="submission" date="2022-08" db="EMBL/GenBank/DDBJ databases">
        <authorList>
            <person name="Tian L."/>
        </authorList>
    </citation>
    <scope>NUCLEOTIDE SEQUENCE</scope>
    <source>
        <strain evidence="2">CM253</strain>
    </source>
</reference>
<feature type="region of interest" description="Disordered" evidence="1">
    <location>
        <begin position="333"/>
        <end position="355"/>
    </location>
</feature>
<dbReference type="Gene3D" id="3.50.50.60">
    <property type="entry name" value="FAD/NAD(P)-binding domain"/>
    <property type="match status" value="1"/>
</dbReference>
<organism evidence="2 3">
    <name type="scientific">Streptomyces yangpuensis</name>
    <dbReference type="NCBI Taxonomy" id="1648182"/>
    <lineage>
        <taxon>Bacteria</taxon>
        <taxon>Bacillati</taxon>
        <taxon>Actinomycetota</taxon>
        <taxon>Actinomycetes</taxon>
        <taxon>Kitasatosporales</taxon>
        <taxon>Streptomycetaceae</taxon>
        <taxon>Streptomyces</taxon>
    </lineage>
</organism>
<feature type="region of interest" description="Disordered" evidence="1">
    <location>
        <begin position="28"/>
        <end position="51"/>
    </location>
</feature>
<evidence type="ECO:0000313" key="2">
    <source>
        <dbReference type="EMBL" id="UUY51385.1"/>
    </source>
</evidence>
<accession>A0ABY5Q5B1</accession>